<dbReference type="EMBL" id="BOMG01000161">
    <property type="protein sequence ID" value="GID62058.1"/>
    <property type="molecule type" value="Genomic_DNA"/>
</dbReference>
<dbReference type="Pfam" id="PF10898">
    <property type="entry name" value="DUF2716"/>
    <property type="match status" value="1"/>
</dbReference>
<organism evidence="1 2">
    <name type="scientific">Actinoplanes couchii</name>
    <dbReference type="NCBI Taxonomy" id="403638"/>
    <lineage>
        <taxon>Bacteria</taxon>
        <taxon>Bacillati</taxon>
        <taxon>Actinomycetota</taxon>
        <taxon>Actinomycetes</taxon>
        <taxon>Micromonosporales</taxon>
        <taxon>Micromonosporaceae</taxon>
        <taxon>Actinoplanes</taxon>
    </lineage>
</organism>
<reference evidence="1 2" key="1">
    <citation type="submission" date="2021-01" db="EMBL/GenBank/DDBJ databases">
        <title>Whole genome shotgun sequence of Actinoplanes couchii NBRC 106145.</title>
        <authorList>
            <person name="Komaki H."/>
            <person name="Tamura T."/>
        </authorList>
    </citation>
    <scope>NUCLEOTIDE SEQUENCE [LARGE SCALE GENOMIC DNA]</scope>
    <source>
        <strain evidence="1 2">NBRC 106145</strain>
    </source>
</reference>
<gene>
    <name evidence="1" type="ORF">Aco03nite_104620</name>
</gene>
<accession>A0ABQ3XUC4</accession>
<proteinExistence type="predicted"/>
<dbReference type="Proteomes" id="UP000612282">
    <property type="component" value="Unassembled WGS sequence"/>
</dbReference>
<name>A0ABQ3XUC4_9ACTN</name>
<sequence>MICLVSGPRWDNDAWQRIPDHERFWAPFHDRFHFRPGTEPATWPAIEEPAGSVTFDLSPVFQQADAFPGGFSGGFSGDEDALNEQVLSAMTAVLPADLPLVALDWQHSSYWFWPHLQAAEGQSWRVSAFPAYDYHAFLTQDLDQGTFGHPGEQTICVFGGDLTAALAPELARWLPAKRKN</sequence>
<keyword evidence="2" id="KW-1185">Reference proteome</keyword>
<dbReference type="InterPro" id="IPR020323">
    <property type="entry name" value="DUF2716"/>
</dbReference>
<evidence type="ECO:0000313" key="2">
    <source>
        <dbReference type="Proteomes" id="UP000612282"/>
    </source>
</evidence>
<dbReference type="RefSeq" id="WP_344317543.1">
    <property type="nucleotide sequence ID" value="NZ_BAAAQE010000106.1"/>
</dbReference>
<comment type="caution">
    <text evidence="1">The sequence shown here is derived from an EMBL/GenBank/DDBJ whole genome shotgun (WGS) entry which is preliminary data.</text>
</comment>
<evidence type="ECO:0000313" key="1">
    <source>
        <dbReference type="EMBL" id="GID62058.1"/>
    </source>
</evidence>
<protein>
    <submittedName>
        <fullName evidence="1">Uncharacterized protein</fullName>
    </submittedName>
</protein>